<evidence type="ECO:0000313" key="1">
    <source>
        <dbReference type="EMBL" id="WXK50441.1"/>
    </source>
</evidence>
<name>A0ABZ2QC73_9FLAO</name>
<accession>A0ABZ2QC73</accession>
<dbReference type="RefSeq" id="WP_111285015.1">
    <property type="nucleotide sequence ID" value="NZ_CP147988.1"/>
</dbReference>
<dbReference type="EMBL" id="CP147988">
    <property type="protein sequence ID" value="WXK50441.1"/>
    <property type="molecule type" value="Genomic_DNA"/>
</dbReference>
<gene>
    <name evidence="1" type="ORF">V6624_02160</name>
</gene>
<reference evidence="1 2" key="1">
    <citation type="submission" date="2024-02" db="EMBL/GenBank/DDBJ databases">
        <title>complete genome of Flavobacterium ginsenosidimutans Str. YTB16.</title>
        <authorList>
            <person name="Wang Q."/>
        </authorList>
    </citation>
    <scope>NUCLEOTIDE SEQUENCE [LARGE SCALE GENOMIC DNA]</scope>
    <source>
        <strain evidence="1 2">YTB16</strain>
    </source>
</reference>
<evidence type="ECO:0008006" key="3">
    <source>
        <dbReference type="Google" id="ProtNLM"/>
    </source>
</evidence>
<evidence type="ECO:0000313" key="2">
    <source>
        <dbReference type="Proteomes" id="UP001447857"/>
    </source>
</evidence>
<sequence>MKSSLTINLSQETVEKLNQGNFTLCCFLASKSDNALSCFPLCWNTFTKNFLKSILIEWEFDLSAYLSTSPISDNAVIYIPQPQKSIPKQSARFTVKKSVSGSNDKIELNQRMLIEDYGKITIDTNNTSPNVLIQNNSTDSYSTGICVYSSDDDQYYGTCAFTLYGGNTISVAPVNKMFVMFSNKNIQNNTVISLSENQGLLIDFSGSNDNLRTVSYDINLGWSSNNQPWGTKIPARTFLSTILVS</sequence>
<proteinExistence type="predicted"/>
<organism evidence="1 2">
    <name type="scientific">Flavobacterium ginsenosidimutans</name>
    <dbReference type="NCBI Taxonomy" id="687844"/>
    <lineage>
        <taxon>Bacteria</taxon>
        <taxon>Pseudomonadati</taxon>
        <taxon>Bacteroidota</taxon>
        <taxon>Flavobacteriia</taxon>
        <taxon>Flavobacteriales</taxon>
        <taxon>Flavobacteriaceae</taxon>
        <taxon>Flavobacterium</taxon>
    </lineage>
</organism>
<dbReference type="Proteomes" id="UP001447857">
    <property type="component" value="Chromosome"/>
</dbReference>
<protein>
    <recommendedName>
        <fullName evidence="3">IgGFc-binding protein N-terminal domain-containing protein</fullName>
    </recommendedName>
</protein>
<keyword evidence="2" id="KW-1185">Reference proteome</keyword>